<gene>
    <name evidence="2" type="ORF">F6X42_43285</name>
</gene>
<keyword evidence="3" id="KW-1185">Reference proteome</keyword>
<proteinExistence type="predicted"/>
<protein>
    <submittedName>
        <fullName evidence="2">Uncharacterized protein</fullName>
    </submittedName>
</protein>
<dbReference type="RefSeq" id="WP_187639714.1">
    <property type="nucleotide sequence ID" value="NZ_VZQQ01000204.1"/>
</dbReference>
<organism evidence="2 3">
    <name type="scientific">Paraburkholderia podalyriae</name>
    <dbReference type="NCBI Taxonomy" id="1938811"/>
    <lineage>
        <taxon>Bacteria</taxon>
        <taxon>Pseudomonadati</taxon>
        <taxon>Pseudomonadota</taxon>
        <taxon>Betaproteobacteria</taxon>
        <taxon>Burkholderiales</taxon>
        <taxon>Burkholderiaceae</taxon>
        <taxon>Paraburkholderia</taxon>
    </lineage>
</organism>
<sequence>MSLKIKEFRAAAQIVRDAEDANGELRVANQWTSGDAAQNDAGAVETLSTHQIPGQWTLNT</sequence>
<reference evidence="2 3" key="1">
    <citation type="submission" date="2019-09" db="EMBL/GenBank/DDBJ databases">
        <title>Paraburkholderia podalyriae sp. nov., A South African Podalyria-associated rhizobium.</title>
        <authorList>
            <person name="Mavima L."/>
            <person name="Beukes C.W."/>
            <person name="Palmer M."/>
            <person name="De Meyer S.E."/>
            <person name="James E.K."/>
            <person name="Maluk M."/>
            <person name="Avontuur J.R."/>
            <person name="Chan W.Y."/>
            <person name="Venter S.N."/>
            <person name="Steenkamp E.T."/>
        </authorList>
    </citation>
    <scope>NUCLEOTIDE SEQUENCE [LARGE SCALE GENOMIC DNA]</scope>
    <source>
        <strain evidence="2 3">WC7.3b</strain>
    </source>
</reference>
<accession>A0ABR7Q2W3</accession>
<evidence type="ECO:0000313" key="3">
    <source>
        <dbReference type="Proteomes" id="UP000736373"/>
    </source>
</evidence>
<name>A0ABR7Q2W3_9BURK</name>
<feature type="compositionally biased region" description="Polar residues" evidence="1">
    <location>
        <begin position="46"/>
        <end position="60"/>
    </location>
</feature>
<dbReference type="Proteomes" id="UP000736373">
    <property type="component" value="Unassembled WGS sequence"/>
</dbReference>
<comment type="caution">
    <text evidence="2">The sequence shown here is derived from an EMBL/GenBank/DDBJ whole genome shotgun (WGS) entry which is preliminary data.</text>
</comment>
<evidence type="ECO:0000256" key="1">
    <source>
        <dbReference type="SAM" id="MobiDB-lite"/>
    </source>
</evidence>
<feature type="region of interest" description="Disordered" evidence="1">
    <location>
        <begin position="40"/>
        <end position="60"/>
    </location>
</feature>
<dbReference type="EMBL" id="VZQQ01000204">
    <property type="protein sequence ID" value="MBC8752900.1"/>
    <property type="molecule type" value="Genomic_DNA"/>
</dbReference>
<evidence type="ECO:0000313" key="2">
    <source>
        <dbReference type="EMBL" id="MBC8752900.1"/>
    </source>
</evidence>